<feature type="compositionally biased region" description="Acidic residues" evidence="8">
    <location>
        <begin position="826"/>
        <end position="841"/>
    </location>
</feature>
<dbReference type="Gene3D" id="1.25.10.10">
    <property type="entry name" value="Leucine-rich Repeat Variant"/>
    <property type="match status" value="1"/>
</dbReference>
<dbReference type="EMBL" id="HBFQ01055724">
    <property type="protein sequence ID" value="CAD8865212.1"/>
    <property type="molecule type" value="Transcribed_RNA"/>
</dbReference>
<accession>A0A7S1FGY7</accession>
<dbReference type="InterPro" id="IPR057672">
    <property type="entry name" value="TPR_IPO4/5"/>
</dbReference>
<evidence type="ECO:0000259" key="10">
    <source>
        <dbReference type="Pfam" id="PF25780"/>
    </source>
</evidence>
<keyword evidence="4" id="KW-0963">Cytoplasm</keyword>
<dbReference type="Pfam" id="PF25780">
    <property type="entry name" value="TPR_IPO5"/>
    <property type="match status" value="1"/>
</dbReference>
<feature type="region of interest" description="Disordered" evidence="8">
    <location>
        <begin position="821"/>
        <end position="841"/>
    </location>
</feature>
<dbReference type="InterPro" id="IPR057546">
    <property type="entry name" value="HEAT_GCN1"/>
</dbReference>
<feature type="domain" description="IPO4/5-like TPR repeats" evidence="10">
    <location>
        <begin position="108"/>
        <end position="249"/>
    </location>
</feature>
<dbReference type="SUPFAM" id="SSF48371">
    <property type="entry name" value="ARM repeat"/>
    <property type="match status" value="1"/>
</dbReference>
<feature type="domain" description="Stalled ribosome sensor GCN1-like HEAT repeats region" evidence="9">
    <location>
        <begin position="367"/>
        <end position="492"/>
    </location>
</feature>
<evidence type="ECO:0000259" key="9">
    <source>
        <dbReference type="Pfam" id="PF23271"/>
    </source>
</evidence>
<dbReference type="InterPro" id="IPR016024">
    <property type="entry name" value="ARM-type_fold"/>
</dbReference>
<gene>
    <name evidence="11" type="ORF">NSCI0253_LOCUS39567</name>
</gene>
<sequence>MSTANVASMAALMRALLGADNTSRNAAEAAFRDAQVADPNSALISLIGCMQDPSVCTDDTLRIQATTLLRRAVIGVSTITEKSTWESASPATRSAVKTALFQVLDPEQNPKVRKLLVAAIAAVADAAAESEPWPELMTCVSTLAQSCSAAHKDAALRLFAGLLGTEVSDKVMDLNEDIGALLLAGLNAPELQPASLVLVSEMVQHVEGPKLKALQAALPLTEGALKSLSASDPAALKEALEQFVAIADNWSFFKPRAKEWVEMMFTLANAQQSVDAGTRALSFEFVTSLMEAKPKLLLKAVPALPQAGLETAFSFLCEVKEQEGWEDIDSDEEEDDVDDEGLHKAGEAKVDLLVDKLGFAQTRTPLAALIEQHRSSDRWQARFAAAASVRAAVEYVDDAAMLDGMATFLLVLCKDQHIRVRHEALLALGQICHDQASDFHERWHQQIIALLLSACADPVDRNVIMAISALEAIVSDLSDTTVAVHVASILDVVFVKLQSSSNVGVLSTSVELIGQLAVSLEGGFSPYYDKLMPMLLGFAGRADAAVGSKLRGKVFESISLLGYSVGKEKFGPVCVQAMQLMLSAPLGTDDVQKEYIKDSMERIAKVMGPDFAQFLPSMLPGIFAAIAPETAVAAPNAGEEKSKDDVDIETEKGTFRIKTGQVEEIQGVIGLLTTLVSETGVAFFDYIRPSRDAIGKILNSSEHVRSLASELRESLCPCWAELVQVARLAIPTRGDEARTLVVELVQAFVDKVGADLAKADDAEDIAPLAQGIADVVTNAGQGCLQPEQIKIIGDMAVREIQKSFAREKVFKDEFKEQFKKEKVDAGEDDDEEDAIGDEEDDEEAMCRVGLVSIIGACVRVNPELFVTSYWPSVLPLVQEWLKPEGGHHLLALHLAVDMFDHLNEAAVPVWPIFMEAVLEHTCAQNPDERQASAYAVNLAANVPAFGAEYSARAYVSLATSLQKFKPKKTDEDGQRAQDNVVCALANLCLLYPATCPDLDGCWSAILGALPVKSDVKEGRKTNRKLFLEASKPGGGNLGSATRVFSVLGYLSQIYNQSEHCDDALKAELARAFVQLPPASLEQMAAALTPKQKTLVERIVADGQQLPPL</sequence>
<dbReference type="InterPro" id="IPR040122">
    <property type="entry name" value="Importin_beta"/>
</dbReference>
<dbReference type="GO" id="GO:0005737">
    <property type="term" value="C:cytoplasm"/>
    <property type="evidence" value="ECO:0007669"/>
    <property type="project" value="UniProtKB-SubCell"/>
</dbReference>
<reference evidence="11" key="1">
    <citation type="submission" date="2021-01" db="EMBL/GenBank/DDBJ databases">
        <authorList>
            <person name="Corre E."/>
            <person name="Pelletier E."/>
            <person name="Niang G."/>
            <person name="Scheremetjew M."/>
            <person name="Finn R."/>
            <person name="Kale V."/>
            <person name="Holt S."/>
            <person name="Cochrane G."/>
            <person name="Meng A."/>
            <person name="Brown T."/>
            <person name="Cohen L."/>
        </authorList>
    </citation>
    <scope>NUCLEOTIDE SEQUENCE</scope>
</reference>
<proteinExistence type="predicted"/>
<evidence type="ECO:0000256" key="1">
    <source>
        <dbReference type="ARBA" id="ARBA00004123"/>
    </source>
</evidence>
<evidence type="ECO:0000256" key="3">
    <source>
        <dbReference type="ARBA" id="ARBA00022448"/>
    </source>
</evidence>
<dbReference type="AlphaFoldDB" id="A0A7S1FGY7"/>
<evidence type="ECO:0000256" key="2">
    <source>
        <dbReference type="ARBA" id="ARBA00004496"/>
    </source>
</evidence>
<name>A0A7S1FGY7_NOCSC</name>
<evidence type="ECO:0008006" key="12">
    <source>
        <dbReference type="Google" id="ProtNLM"/>
    </source>
</evidence>
<keyword evidence="6" id="KW-0653">Protein transport</keyword>
<dbReference type="InterPro" id="IPR011989">
    <property type="entry name" value="ARM-like"/>
</dbReference>
<dbReference type="Pfam" id="PF23271">
    <property type="entry name" value="HEAT_GCN1"/>
    <property type="match status" value="1"/>
</dbReference>
<keyword evidence="3" id="KW-0813">Transport</keyword>
<keyword evidence="5" id="KW-0677">Repeat</keyword>
<evidence type="ECO:0000313" key="11">
    <source>
        <dbReference type="EMBL" id="CAD8865212.1"/>
    </source>
</evidence>
<evidence type="ECO:0000256" key="7">
    <source>
        <dbReference type="ARBA" id="ARBA00023242"/>
    </source>
</evidence>
<dbReference type="PANTHER" id="PTHR10527">
    <property type="entry name" value="IMPORTIN BETA"/>
    <property type="match status" value="1"/>
</dbReference>
<protein>
    <recommendedName>
        <fullName evidence="12">Importin N-terminal domain-containing protein</fullName>
    </recommendedName>
</protein>
<comment type="subcellular location">
    <subcellularLocation>
        <location evidence="2">Cytoplasm</location>
    </subcellularLocation>
    <subcellularLocation>
        <location evidence="1">Nucleus</location>
    </subcellularLocation>
</comment>
<evidence type="ECO:0000256" key="8">
    <source>
        <dbReference type="SAM" id="MobiDB-lite"/>
    </source>
</evidence>
<organism evidence="11">
    <name type="scientific">Noctiluca scintillans</name>
    <name type="common">Sea sparkle</name>
    <name type="synonym">Red tide dinoflagellate</name>
    <dbReference type="NCBI Taxonomy" id="2966"/>
    <lineage>
        <taxon>Eukaryota</taxon>
        <taxon>Sar</taxon>
        <taxon>Alveolata</taxon>
        <taxon>Dinophyceae</taxon>
        <taxon>Noctilucales</taxon>
        <taxon>Noctilucaceae</taxon>
        <taxon>Noctiluca</taxon>
    </lineage>
</organism>
<evidence type="ECO:0000256" key="4">
    <source>
        <dbReference type="ARBA" id="ARBA00022490"/>
    </source>
</evidence>
<evidence type="ECO:0000256" key="5">
    <source>
        <dbReference type="ARBA" id="ARBA00022737"/>
    </source>
</evidence>
<dbReference type="GO" id="GO:0006606">
    <property type="term" value="P:protein import into nucleus"/>
    <property type="evidence" value="ECO:0007669"/>
    <property type="project" value="InterPro"/>
</dbReference>
<keyword evidence="7" id="KW-0539">Nucleus</keyword>
<evidence type="ECO:0000256" key="6">
    <source>
        <dbReference type="ARBA" id="ARBA00022927"/>
    </source>
</evidence>